<keyword evidence="2" id="KW-0238">DNA-binding</keyword>
<dbReference type="Gene3D" id="1.10.260.40">
    <property type="entry name" value="lambda repressor-like DNA-binding domains"/>
    <property type="match status" value="1"/>
</dbReference>
<evidence type="ECO:0000256" key="3">
    <source>
        <dbReference type="ARBA" id="ARBA00023163"/>
    </source>
</evidence>
<keyword evidence="1" id="KW-0805">Transcription regulation</keyword>
<accession>A0A0A0N7X1</accession>
<reference evidence="5 6" key="1">
    <citation type="journal article" date="2018" name="J. Biol. Chem.">
        <title>Discovery of the actinoplanic acid pathway in Streptomyces rapamycinicus reveals a genetically conserved synergism with rapamycin.</title>
        <authorList>
            <person name="Mrak P."/>
            <person name="Krastel P."/>
            <person name="Pivk Lukancic P."/>
            <person name="Tao J."/>
            <person name="Pistorius D."/>
            <person name="Moore C.M."/>
        </authorList>
    </citation>
    <scope>NUCLEOTIDE SEQUENCE [LARGE SCALE GENOMIC DNA]</scope>
    <source>
        <strain evidence="5 6">NRRL 5491</strain>
    </source>
</reference>
<dbReference type="Pfam" id="PF13377">
    <property type="entry name" value="Peripla_BP_3"/>
    <property type="match status" value="1"/>
</dbReference>
<dbReference type="PANTHER" id="PTHR30146:SF153">
    <property type="entry name" value="LACTOSE OPERON REPRESSOR"/>
    <property type="match status" value="1"/>
</dbReference>
<comment type="caution">
    <text evidence="5">The sequence shown here is derived from an EMBL/GenBank/DDBJ whole genome shotgun (WGS) entry which is preliminary data.</text>
</comment>
<dbReference type="STRING" id="1343740.M271_02400"/>
<dbReference type="PROSITE" id="PS50932">
    <property type="entry name" value="HTH_LACI_2"/>
    <property type="match status" value="1"/>
</dbReference>
<evidence type="ECO:0000256" key="1">
    <source>
        <dbReference type="ARBA" id="ARBA00023015"/>
    </source>
</evidence>
<protein>
    <recommendedName>
        <fullName evidence="4">HTH lacI-type domain-containing protein</fullName>
    </recommendedName>
</protein>
<evidence type="ECO:0000256" key="2">
    <source>
        <dbReference type="ARBA" id="ARBA00023125"/>
    </source>
</evidence>
<dbReference type="AlphaFoldDB" id="A0A0A0N7X1"/>
<dbReference type="SUPFAM" id="SSF47413">
    <property type="entry name" value="lambda repressor-like DNA-binding domains"/>
    <property type="match status" value="1"/>
</dbReference>
<dbReference type="InterPro" id="IPR028082">
    <property type="entry name" value="Peripla_BP_I"/>
</dbReference>
<dbReference type="RefSeq" id="WP_020865512.1">
    <property type="nucleotide sequence ID" value="NC_022785.1"/>
</dbReference>
<dbReference type="InterPro" id="IPR000843">
    <property type="entry name" value="HTH_LacI"/>
</dbReference>
<name>A0A0A0N7X1_STRRN</name>
<dbReference type="SMART" id="SM00354">
    <property type="entry name" value="HTH_LACI"/>
    <property type="match status" value="1"/>
</dbReference>
<dbReference type="eggNOG" id="COG1609">
    <property type="taxonomic scope" value="Bacteria"/>
</dbReference>
<dbReference type="Proteomes" id="UP000281594">
    <property type="component" value="Unassembled WGS sequence"/>
</dbReference>
<dbReference type="KEGG" id="src:M271_02400"/>
<evidence type="ECO:0000259" key="4">
    <source>
        <dbReference type="PROSITE" id="PS50932"/>
    </source>
</evidence>
<dbReference type="InterPro" id="IPR010982">
    <property type="entry name" value="Lambda_DNA-bd_dom_sf"/>
</dbReference>
<feature type="domain" description="HTH lacI-type" evidence="4">
    <location>
        <begin position="18"/>
        <end position="60"/>
    </location>
</feature>
<dbReference type="EMBL" id="QYCY01000002">
    <property type="protein sequence ID" value="RLV75785.1"/>
    <property type="molecule type" value="Genomic_DNA"/>
</dbReference>
<dbReference type="SUPFAM" id="SSF53822">
    <property type="entry name" value="Periplasmic binding protein-like I"/>
    <property type="match status" value="1"/>
</dbReference>
<dbReference type="GO" id="GO:0000976">
    <property type="term" value="F:transcription cis-regulatory region binding"/>
    <property type="evidence" value="ECO:0007669"/>
    <property type="project" value="TreeGrafter"/>
</dbReference>
<gene>
    <name evidence="5" type="ORF">D3C57_141205</name>
</gene>
<sequence length="347" mass="37263">MSSTNQRLALDGLAAGPLTTAEIAAHAGVSVATVSKVINGRTDVASDTRARIEEIIRSHGHRRQKRASRPAPALELVFRQIRDAYHVEIIKGVQQVAREHRLAVVISELQGRLTPGRGWVEDVLFRRPAGIIEVYSVLADTQSGQLRSRGIPFVLVGPNGEPAHASPSVGATNWNGGLSATRHLLRLGHRRIAVITGPENALASRARADGYRTAMETAGVLVDRDLVRIGDYRAEDGLRHARELLRPPSPPTAVFTCNDALALGVYRAAAEAGLSIPDDLSVVGFDDLRPAQWTVPPLTTVHQPLTEMAVTAAAMVVNLAQGQPLAQTRVELATELVVRDSTAPPRS</sequence>
<dbReference type="Gene3D" id="3.40.50.2300">
    <property type="match status" value="2"/>
</dbReference>
<dbReference type="InterPro" id="IPR046335">
    <property type="entry name" value="LacI/GalR-like_sensor"/>
</dbReference>
<evidence type="ECO:0000313" key="6">
    <source>
        <dbReference type="Proteomes" id="UP000281594"/>
    </source>
</evidence>
<keyword evidence="3" id="KW-0804">Transcription</keyword>
<evidence type="ECO:0000313" key="5">
    <source>
        <dbReference type="EMBL" id="RLV75785.1"/>
    </source>
</evidence>
<organism evidence="5 6">
    <name type="scientific">Streptomyces rapamycinicus (strain ATCC 29253 / DSM 41530 / NRRL 5491 / AYB-994)</name>
    <name type="common">Streptomyces hygroscopicus (strain ATCC 29253)</name>
    <dbReference type="NCBI Taxonomy" id="1343740"/>
    <lineage>
        <taxon>Bacteria</taxon>
        <taxon>Bacillati</taxon>
        <taxon>Actinomycetota</taxon>
        <taxon>Actinomycetes</taxon>
        <taxon>Kitasatosporales</taxon>
        <taxon>Streptomycetaceae</taxon>
        <taxon>Streptomyces</taxon>
        <taxon>Streptomyces violaceusniger group</taxon>
    </lineage>
</organism>
<dbReference type="CDD" id="cd06296">
    <property type="entry name" value="PBP1_CatR-like"/>
    <property type="match status" value="1"/>
</dbReference>
<dbReference type="CDD" id="cd01392">
    <property type="entry name" value="HTH_LacI"/>
    <property type="match status" value="1"/>
</dbReference>
<dbReference type="Pfam" id="PF00356">
    <property type="entry name" value="LacI"/>
    <property type="match status" value="1"/>
</dbReference>
<dbReference type="PANTHER" id="PTHR30146">
    <property type="entry name" value="LACI-RELATED TRANSCRIPTIONAL REPRESSOR"/>
    <property type="match status" value="1"/>
</dbReference>
<dbReference type="HOGENOM" id="CLU_037628_6_4_11"/>
<dbReference type="GO" id="GO:0003700">
    <property type="term" value="F:DNA-binding transcription factor activity"/>
    <property type="evidence" value="ECO:0007669"/>
    <property type="project" value="TreeGrafter"/>
</dbReference>
<proteinExistence type="predicted"/>